<name>A0A2H9TFX6_9FUNG</name>
<organism evidence="11 12">
    <name type="scientific">Paramicrosporidium saccamoebae</name>
    <dbReference type="NCBI Taxonomy" id="1246581"/>
    <lineage>
        <taxon>Eukaryota</taxon>
        <taxon>Fungi</taxon>
        <taxon>Fungi incertae sedis</taxon>
        <taxon>Cryptomycota</taxon>
        <taxon>Cryptomycota incertae sedis</taxon>
        <taxon>Paramicrosporidium</taxon>
    </lineage>
</organism>
<keyword evidence="7 10" id="KW-1133">Transmembrane helix</keyword>
<protein>
    <recommendedName>
        <fullName evidence="10">Magnesium transporter</fullName>
    </recommendedName>
</protein>
<keyword evidence="3 10" id="KW-0813">Transport</keyword>
<keyword evidence="10" id="KW-0496">Mitochondrion</keyword>
<dbReference type="Gene3D" id="2.40.128.330">
    <property type="match status" value="1"/>
</dbReference>
<dbReference type="InterPro" id="IPR039204">
    <property type="entry name" value="MRS2-like"/>
</dbReference>
<gene>
    <name evidence="11" type="ORF">PSACC_03572</name>
</gene>
<keyword evidence="10" id="KW-0999">Mitochondrion inner membrane</keyword>
<keyword evidence="4 10" id="KW-0812">Transmembrane</keyword>
<keyword evidence="9 10" id="KW-0472">Membrane</keyword>
<dbReference type="GO" id="GO:0015095">
    <property type="term" value="F:magnesium ion transmembrane transporter activity"/>
    <property type="evidence" value="ECO:0007669"/>
    <property type="project" value="TreeGrafter"/>
</dbReference>
<accession>A0A2H9TFX6</accession>
<evidence type="ECO:0000256" key="2">
    <source>
        <dbReference type="ARBA" id="ARBA00009765"/>
    </source>
</evidence>
<keyword evidence="6" id="KW-0809">Transit peptide</keyword>
<dbReference type="CDD" id="cd12823">
    <property type="entry name" value="Mrs2_Mfm1p-like"/>
    <property type="match status" value="1"/>
</dbReference>
<comment type="caution">
    <text evidence="11">The sequence shown here is derived from an EMBL/GenBank/DDBJ whole genome shotgun (WGS) entry which is preliminary data.</text>
</comment>
<keyword evidence="5 10" id="KW-0460">Magnesium</keyword>
<dbReference type="PANTHER" id="PTHR13890">
    <property type="entry name" value="RNA SPLICING PROTEIN MRS2, MITOCHONDRIAL"/>
    <property type="match status" value="1"/>
</dbReference>
<evidence type="ECO:0000256" key="1">
    <source>
        <dbReference type="ARBA" id="ARBA00004141"/>
    </source>
</evidence>
<dbReference type="AlphaFoldDB" id="A0A2H9TFX6"/>
<evidence type="ECO:0000256" key="6">
    <source>
        <dbReference type="ARBA" id="ARBA00022946"/>
    </source>
</evidence>
<dbReference type="OrthoDB" id="10251508at2759"/>
<evidence type="ECO:0000256" key="8">
    <source>
        <dbReference type="ARBA" id="ARBA00023065"/>
    </source>
</evidence>
<evidence type="ECO:0000256" key="10">
    <source>
        <dbReference type="RuleBase" id="RU366042"/>
    </source>
</evidence>
<dbReference type="PANTHER" id="PTHR13890:SF0">
    <property type="entry name" value="MAGNESIUM TRANSPORTER MRS2 HOMOLOG, MITOCHONDRIAL"/>
    <property type="match status" value="1"/>
</dbReference>
<dbReference type="Proteomes" id="UP000240830">
    <property type="component" value="Unassembled WGS sequence"/>
</dbReference>
<dbReference type="GO" id="GO:0005743">
    <property type="term" value="C:mitochondrial inner membrane"/>
    <property type="evidence" value="ECO:0007669"/>
    <property type="project" value="UniProtKB-SubCell"/>
</dbReference>
<evidence type="ECO:0000256" key="7">
    <source>
        <dbReference type="ARBA" id="ARBA00022989"/>
    </source>
</evidence>
<evidence type="ECO:0000256" key="3">
    <source>
        <dbReference type="ARBA" id="ARBA00022448"/>
    </source>
</evidence>
<evidence type="ECO:0000256" key="4">
    <source>
        <dbReference type="ARBA" id="ARBA00022692"/>
    </source>
</evidence>
<proteinExistence type="inferred from homology"/>
<feature type="transmembrane region" description="Helical" evidence="10">
    <location>
        <begin position="364"/>
        <end position="385"/>
    </location>
</feature>
<keyword evidence="8 10" id="KW-0406">Ion transport</keyword>
<evidence type="ECO:0000313" key="12">
    <source>
        <dbReference type="Proteomes" id="UP000240830"/>
    </source>
</evidence>
<comment type="similarity">
    <text evidence="2 10">Belongs to the CorA metal ion transporter (MIT) (TC 1.A.35) family.</text>
</comment>
<comment type="subcellular location">
    <subcellularLocation>
        <location evidence="1">Membrane</location>
        <topology evidence="1">Multi-pass membrane protein</topology>
    </subcellularLocation>
    <subcellularLocation>
        <location evidence="10">Mitochondrion inner membrane</location>
        <topology evidence="10">Multi-pass membrane protein</topology>
    </subcellularLocation>
</comment>
<sequence length="395" mass="44794">MSSVPIIKSNKRLASNGLVSTRLVRVELAGKRLASTSDVPAEFFRKLKPAPESRHANSAPKTSEPGVGRTLDPAVICHELDSQGIVHVTSGKFQKSSLCSTLGLLPRDIRKLDGTLKDQLPIILVRDSAVLVNMEHIRAIIKHDGVILFECLELEQRLKQHDFLLHLQNRLKQEEPSTTQMPFEFTVLETILQRTMYDLQEEFDFMQPEVEDHLSALENIVHWERLKVLLVCKKRVALFNERVNNIRHCLKELLESDSDMADMYLSEKHAAKTHDRPAYQHEEMELLLESYLQMAEEIASRTQILISHMTSTEDIINIALVGQRNELVLLDLRLGIGTFAASIGGFGASVLGMNLHTGYEQSPYAFWMVVGTLVSVASTSFVLVWRRMLRLIHRK</sequence>
<dbReference type="GO" id="GO:0045016">
    <property type="term" value="P:mitochondrial magnesium ion transmembrane transport"/>
    <property type="evidence" value="ECO:0007669"/>
    <property type="project" value="TreeGrafter"/>
</dbReference>
<dbReference type="EMBL" id="MTSL01000213">
    <property type="protein sequence ID" value="PJF16625.1"/>
    <property type="molecule type" value="Genomic_DNA"/>
</dbReference>
<dbReference type="Pfam" id="PF22099">
    <property type="entry name" value="MRS2-like"/>
    <property type="match status" value="1"/>
</dbReference>
<dbReference type="Gene3D" id="1.20.58.340">
    <property type="entry name" value="Magnesium transport protein CorA, transmembrane region"/>
    <property type="match status" value="1"/>
</dbReference>
<keyword evidence="12" id="KW-1185">Reference proteome</keyword>
<evidence type="ECO:0000313" key="11">
    <source>
        <dbReference type="EMBL" id="PJF16625.1"/>
    </source>
</evidence>
<dbReference type="STRING" id="1246581.A0A2H9TFX6"/>
<evidence type="ECO:0000256" key="9">
    <source>
        <dbReference type="ARBA" id="ARBA00023136"/>
    </source>
</evidence>
<evidence type="ECO:0000256" key="5">
    <source>
        <dbReference type="ARBA" id="ARBA00022842"/>
    </source>
</evidence>
<reference evidence="11 12" key="1">
    <citation type="submission" date="2016-10" db="EMBL/GenBank/DDBJ databases">
        <title>The genome of Paramicrosporidium saccamoebae is the missing link in understanding Cryptomycota and Microsporidia evolution.</title>
        <authorList>
            <person name="Quandt C.A."/>
            <person name="Beaudet D."/>
            <person name="Corsaro D."/>
            <person name="Michel R."/>
            <person name="Corradi N."/>
            <person name="James T."/>
        </authorList>
    </citation>
    <scope>NUCLEOTIDE SEQUENCE [LARGE SCALE GENOMIC DNA]</scope>
    <source>
        <strain evidence="11 12">KSL3</strain>
    </source>
</reference>
<feature type="transmembrane region" description="Helical" evidence="10">
    <location>
        <begin position="332"/>
        <end position="352"/>
    </location>
</feature>